<organism evidence="5 6">
    <name type="scientific">Trichoplax adhaerens</name>
    <name type="common">Trichoplax reptans</name>
    <dbReference type="NCBI Taxonomy" id="10228"/>
    <lineage>
        <taxon>Eukaryota</taxon>
        <taxon>Metazoa</taxon>
        <taxon>Placozoa</taxon>
        <taxon>Uniplacotomia</taxon>
        <taxon>Trichoplacea</taxon>
        <taxon>Trichoplacidae</taxon>
        <taxon>Trichoplax</taxon>
    </lineage>
</organism>
<dbReference type="Pfam" id="PF00622">
    <property type="entry name" value="SPRY"/>
    <property type="match status" value="1"/>
</dbReference>
<protein>
    <recommendedName>
        <fullName evidence="7">B30.2/SPRY domain-containing protein</fullName>
    </recommendedName>
</protein>
<dbReference type="SMART" id="SM00449">
    <property type="entry name" value="SPRY"/>
    <property type="match status" value="1"/>
</dbReference>
<dbReference type="OMA" id="LPTRWNK"/>
<name>B3RV98_TRIAD</name>
<dbReference type="InterPro" id="IPR003877">
    <property type="entry name" value="SPRY_dom"/>
</dbReference>
<dbReference type="STRING" id="10228.B3RV98"/>
<accession>B3RV98</accession>
<keyword evidence="6" id="KW-1185">Reference proteome</keyword>
<dbReference type="GeneID" id="6752711"/>
<feature type="domain" description="B30.2/SPRY" evidence="3">
    <location>
        <begin position="18"/>
        <end position="209"/>
    </location>
</feature>
<dbReference type="eggNOG" id="KOG1477">
    <property type="taxonomic scope" value="Eukaryota"/>
</dbReference>
<dbReference type="Proteomes" id="UP000009022">
    <property type="component" value="Unassembled WGS sequence"/>
</dbReference>
<dbReference type="Pfam" id="PF10607">
    <property type="entry name" value="CTLH"/>
    <property type="match status" value="1"/>
</dbReference>
<dbReference type="PANTHER" id="PTHR12864">
    <property type="entry name" value="RAN BINDING PROTEIN 9-RELATED"/>
    <property type="match status" value="1"/>
</dbReference>
<dbReference type="OrthoDB" id="25503at2759"/>
<dbReference type="InParanoid" id="B3RV98"/>
<reference evidence="5 6" key="1">
    <citation type="journal article" date="2008" name="Nature">
        <title>The Trichoplax genome and the nature of placozoans.</title>
        <authorList>
            <person name="Srivastava M."/>
            <person name="Begovic E."/>
            <person name="Chapman J."/>
            <person name="Putnam N.H."/>
            <person name="Hellsten U."/>
            <person name="Kawashima T."/>
            <person name="Kuo A."/>
            <person name="Mitros T."/>
            <person name="Salamov A."/>
            <person name="Carpenter M.L."/>
            <person name="Signorovitch A.Y."/>
            <person name="Moreno M.A."/>
            <person name="Kamm K."/>
            <person name="Grimwood J."/>
            <person name="Schmutz J."/>
            <person name="Shapiro H."/>
            <person name="Grigoriev I.V."/>
            <person name="Buss L.W."/>
            <person name="Schierwater B."/>
            <person name="Dellaporta S.L."/>
            <person name="Rokhsar D.S."/>
        </authorList>
    </citation>
    <scope>NUCLEOTIDE SEQUENCE [LARGE SCALE GENOMIC DNA]</scope>
    <source>
        <strain evidence="5 6">Grell-BS-1999</strain>
    </source>
</reference>
<gene>
    <name evidence="5" type="ORF">TRIADDRAFT_24556</name>
</gene>
<evidence type="ECO:0008006" key="7">
    <source>
        <dbReference type="Google" id="ProtNLM"/>
    </source>
</evidence>
<comment type="similarity">
    <text evidence="1">Belongs to the RANBP9/10 family.</text>
</comment>
<dbReference type="InterPro" id="IPR001870">
    <property type="entry name" value="B30.2/SPRY"/>
</dbReference>
<evidence type="ECO:0000256" key="1">
    <source>
        <dbReference type="ARBA" id="ARBA00006535"/>
    </source>
</evidence>
<feature type="domain" description="CTLH" evidence="4">
    <location>
        <begin position="278"/>
        <end position="335"/>
    </location>
</feature>
<dbReference type="CDD" id="cd12909">
    <property type="entry name" value="SPRY_RanBP9_10"/>
    <property type="match status" value="1"/>
</dbReference>
<dbReference type="FunFam" id="2.60.120.920:FF:000011">
    <property type="entry name" value="RAN binding protein 10"/>
    <property type="match status" value="1"/>
</dbReference>
<dbReference type="Gene3D" id="2.60.120.920">
    <property type="match status" value="1"/>
</dbReference>
<evidence type="ECO:0000256" key="2">
    <source>
        <dbReference type="SAM" id="MobiDB-lite"/>
    </source>
</evidence>
<dbReference type="InterPro" id="IPR006595">
    <property type="entry name" value="CTLH_C"/>
</dbReference>
<dbReference type="HOGENOM" id="CLU_759376_0_0_1"/>
<dbReference type="InterPro" id="IPR013320">
    <property type="entry name" value="ConA-like_dom_sf"/>
</dbReference>
<dbReference type="PROSITE" id="PS50896">
    <property type="entry name" value="LISH"/>
    <property type="match status" value="1"/>
</dbReference>
<feature type="region of interest" description="Disordered" evidence="2">
    <location>
        <begin position="339"/>
        <end position="365"/>
    </location>
</feature>
<proteinExistence type="inferred from homology"/>
<dbReference type="InterPro" id="IPR050618">
    <property type="entry name" value="Ubq-SigPath_Reg"/>
</dbReference>
<dbReference type="InterPro" id="IPR035782">
    <property type="entry name" value="SPRY_RanBP9/10"/>
</dbReference>
<evidence type="ECO:0000259" key="3">
    <source>
        <dbReference type="PROSITE" id="PS50188"/>
    </source>
</evidence>
<dbReference type="SMART" id="SM00668">
    <property type="entry name" value="CTLH"/>
    <property type="match status" value="1"/>
</dbReference>
<dbReference type="PhylomeDB" id="B3RV98"/>
<dbReference type="SUPFAM" id="SSF49899">
    <property type="entry name" value="Concanavalin A-like lectins/glucanases"/>
    <property type="match status" value="1"/>
</dbReference>
<dbReference type="InterPro" id="IPR024964">
    <property type="entry name" value="CTLH/CRA"/>
</dbReference>
<dbReference type="InterPro" id="IPR006594">
    <property type="entry name" value="LisH"/>
</dbReference>
<dbReference type="AlphaFoldDB" id="B3RV98"/>
<dbReference type="EMBL" id="DS985244">
    <property type="protein sequence ID" value="EDV25956.1"/>
    <property type="molecule type" value="Genomic_DNA"/>
</dbReference>
<sequence length="365" mass="40505">MSLTKGGWQRSKIAKAIPPDRISQLYPNVDESLSPLPRAWSPRERCQFIILSQDNLRVQYRGNNTNKPHKDAASVRATYPISPACGIYYYEVKIVSKGKDGYIGIGLSVHNSNLNRLPGWEKHTFGYHGDDGHSFNSQSQGDPYGPTFTTGDVIGCGINFIHNTCFYTKNGRNLGMINFCTTLRHDLYPTVGMQTNGEIVDTNFGQEPFLYNIEDEIQETRMKVSQSVLSTPITSEGNSVQAMLHKVIIDYLVHHGYSATCETFATITGQSYKEETASIENRQKIQALIMDGKISEAICLTEKNYPTILSNKPWLHIRLLVRQFIEAINGSDTVSCSSANSTSANSINTNNNTLASSSNNDISQG</sequence>
<evidence type="ECO:0000259" key="4">
    <source>
        <dbReference type="PROSITE" id="PS50897"/>
    </source>
</evidence>
<evidence type="ECO:0000313" key="5">
    <source>
        <dbReference type="EMBL" id="EDV25956.1"/>
    </source>
</evidence>
<dbReference type="PROSITE" id="PS50188">
    <property type="entry name" value="B302_SPRY"/>
    <property type="match status" value="1"/>
</dbReference>
<evidence type="ECO:0000313" key="6">
    <source>
        <dbReference type="Proteomes" id="UP000009022"/>
    </source>
</evidence>
<dbReference type="InterPro" id="IPR043136">
    <property type="entry name" value="B30.2/SPRY_sf"/>
</dbReference>
<dbReference type="CTD" id="6752711"/>
<dbReference type="PROSITE" id="PS50897">
    <property type="entry name" value="CTLH"/>
    <property type="match status" value="1"/>
</dbReference>
<dbReference type="KEGG" id="tad:TRIADDRAFT_24556"/>
<dbReference type="RefSeq" id="XP_002111989.1">
    <property type="nucleotide sequence ID" value="XM_002111953.1"/>
</dbReference>